<reference evidence="9 10" key="1">
    <citation type="journal article" date="2016" name="J. Microbiol.">
        <title>Dankookia rubra gen. nov., sp. nov., an alphaproteobacterium isolated from sediment of a shallow stream.</title>
        <authorList>
            <person name="Kim W.H."/>
            <person name="Kim D.H."/>
            <person name="Kang K."/>
            <person name="Ahn T.Y."/>
        </authorList>
    </citation>
    <scope>NUCLEOTIDE SEQUENCE [LARGE SCALE GENOMIC DNA]</scope>
    <source>
        <strain evidence="9 10">JCM30602</strain>
    </source>
</reference>
<feature type="transmembrane region" description="Helical" evidence="7">
    <location>
        <begin position="205"/>
        <end position="222"/>
    </location>
</feature>
<feature type="transmembrane region" description="Helical" evidence="7">
    <location>
        <begin position="84"/>
        <end position="103"/>
    </location>
</feature>
<sequence>MSDTAESPELSVARRVLILAAVVLCSTLYATTLLVASTLLPQMQGSMAATPDEIAWTTTFNILATAIATPTSGFLAARFGRKRVLLTAVIGSTVATWLCGQAESLEALVLWRILQGGIGAPVVPLANAIVLDSFPRRQAGLVSSIFGMTVVLGPVIGPVFGGMLAETYNWRWAFYMIVPAGALAAAAVAVILPADRPGQRVPMDWTGFLALATAIACLQLVFSRGQRLDWLESSEIIAEIGIAALAFYVFLAHSLTTDRPFLNLRLLLDRNYALGLVLVLIYGMVNFTPIVLLPTLLQSYAGYPDSIIGQIVGYRGIGGVIGFGSTLLIGRWDPRLGMTIGFGLLVVSGLWLMSLDLNVDVDTLLLNAVLQGIAVGIIWVPLTVLTFRTLDSRWTAEAMSLFHLLRNLGSSLFISLSVTEIVRSTTMNYSRMTELVSPYNRALSVPNLMGGWSLETLQGLARLSKEIDRQAAMIGYLNAFGLYMAASAIAIGFVLLARGKPRAAG</sequence>
<dbReference type="InterPro" id="IPR020846">
    <property type="entry name" value="MFS_dom"/>
</dbReference>
<keyword evidence="2" id="KW-0813">Transport</keyword>
<keyword evidence="10" id="KW-1185">Reference proteome</keyword>
<evidence type="ECO:0000256" key="7">
    <source>
        <dbReference type="SAM" id="Phobius"/>
    </source>
</evidence>
<feature type="transmembrane region" description="Helical" evidence="7">
    <location>
        <begin position="272"/>
        <end position="295"/>
    </location>
</feature>
<gene>
    <name evidence="9" type="ORF">E2C06_20775</name>
</gene>
<evidence type="ECO:0000256" key="4">
    <source>
        <dbReference type="ARBA" id="ARBA00022692"/>
    </source>
</evidence>
<keyword evidence="5 7" id="KW-1133">Transmembrane helix</keyword>
<feature type="transmembrane region" description="Helical" evidence="7">
    <location>
        <begin position="172"/>
        <end position="193"/>
    </location>
</feature>
<evidence type="ECO:0000313" key="9">
    <source>
        <dbReference type="EMBL" id="TDH60692.1"/>
    </source>
</evidence>
<dbReference type="AlphaFoldDB" id="A0A4R5QC49"/>
<dbReference type="InterPro" id="IPR004638">
    <property type="entry name" value="EmrB-like"/>
</dbReference>
<feature type="transmembrane region" description="Helical" evidence="7">
    <location>
        <begin position="141"/>
        <end position="160"/>
    </location>
</feature>
<evidence type="ECO:0000256" key="6">
    <source>
        <dbReference type="ARBA" id="ARBA00023136"/>
    </source>
</evidence>
<dbReference type="Gene3D" id="1.20.1250.20">
    <property type="entry name" value="MFS general substrate transporter like domains"/>
    <property type="match status" value="1"/>
</dbReference>
<evidence type="ECO:0000256" key="3">
    <source>
        <dbReference type="ARBA" id="ARBA00022475"/>
    </source>
</evidence>
<feature type="transmembrane region" description="Helical" evidence="7">
    <location>
        <begin position="12"/>
        <end position="34"/>
    </location>
</feature>
<dbReference type="Pfam" id="PF07690">
    <property type="entry name" value="MFS_1"/>
    <property type="match status" value="1"/>
</dbReference>
<keyword evidence="6 7" id="KW-0472">Membrane</keyword>
<comment type="subcellular location">
    <subcellularLocation>
        <location evidence="1">Cell membrane</location>
        <topology evidence="1">Multi-pass membrane protein</topology>
    </subcellularLocation>
</comment>
<feature type="transmembrane region" description="Helical" evidence="7">
    <location>
        <begin position="336"/>
        <end position="353"/>
    </location>
</feature>
<feature type="transmembrane region" description="Helical" evidence="7">
    <location>
        <begin position="234"/>
        <end position="251"/>
    </location>
</feature>
<feature type="transmembrane region" description="Helical" evidence="7">
    <location>
        <begin position="307"/>
        <end position="329"/>
    </location>
</feature>
<dbReference type="EMBL" id="SMSJ01000033">
    <property type="protein sequence ID" value="TDH60692.1"/>
    <property type="molecule type" value="Genomic_DNA"/>
</dbReference>
<dbReference type="PANTHER" id="PTHR23501">
    <property type="entry name" value="MAJOR FACILITATOR SUPERFAMILY"/>
    <property type="match status" value="1"/>
</dbReference>
<evidence type="ECO:0000256" key="5">
    <source>
        <dbReference type="ARBA" id="ARBA00022989"/>
    </source>
</evidence>
<evidence type="ECO:0000313" key="10">
    <source>
        <dbReference type="Proteomes" id="UP000295096"/>
    </source>
</evidence>
<dbReference type="InterPro" id="IPR011701">
    <property type="entry name" value="MFS"/>
</dbReference>
<feature type="transmembrane region" description="Helical" evidence="7">
    <location>
        <begin position="109"/>
        <end position="129"/>
    </location>
</feature>
<dbReference type="InterPro" id="IPR036259">
    <property type="entry name" value="MFS_trans_sf"/>
</dbReference>
<comment type="caution">
    <text evidence="9">The sequence shown here is derived from an EMBL/GenBank/DDBJ whole genome shotgun (WGS) entry which is preliminary data.</text>
</comment>
<keyword evidence="4 7" id="KW-0812">Transmembrane</keyword>
<evidence type="ECO:0000256" key="1">
    <source>
        <dbReference type="ARBA" id="ARBA00004651"/>
    </source>
</evidence>
<dbReference type="Proteomes" id="UP000295096">
    <property type="component" value="Unassembled WGS sequence"/>
</dbReference>
<dbReference type="SUPFAM" id="SSF103473">
    <property type="entry name" value="MFS general substrate transporter"/>
    <property type="match status" value="1"/>
</dbReference>
<dbReference type="NCBIfam" id="TIGR00711">
    <property type="entry name" value="efflux_EmrB"/>
    <property type="match status" value="1"/>
</dbReference>
<feature type="transmembrane region" description="Helical" evidence="7">
    <location>
        <begin position="473"/>
        <end position="497"/>
    </location>
</feature>
<feature type="domain" description="Major facilitator superfamily (MFS) profile" evidence="8">
    <location>
        <begin position="16"/>
        <end position="502"/>
    </location>
</feature>
<dbReference type="PROSITE" id="PS50850">
    <property type="entry name" value="MFS"/>
    <property type="match status" value="1"/>
</dbReference>
<dbReference type="PANTHER" id="PTHR23501:SF174">
    <property type="entry name" value="MULTIDRUG EXPORT PROTEIN EMRB-RELATED"/>
    <property type="match status" value="1"/>
</dbReference>
<dbReference type="GO" id="GO:0005886">
    <property type="term" value="C:plasma membrane"/>
    <property type="evidence" value="ECO:0007669"/>
    <property type="project" value="UniProtKB-SubCell"/>
</dbReference>
<dbReference type="GO" id="GO:0022857">
    <property type="term" value="F:transmembrane transporter activity"/>
    <property type="evidence" value="ECO:0007669"/>
    <property type="project" value="InterPro"/>
</dbReference>
<dbReference type="OrthoDB" id="9771737at2"/>
<proteinExistence type="predicted"/>
<organism evidence="9 10">
    <name type="scientific">Dankookia rubra</name>
    <dbReference type="NCBI Taxonomy" id="1442381"/>
    <lineage>
        <taxon>Bacteria</taxon>
        <taxon>Pseudomonadati</taxon>
        <taxon>Pseudomonadota</taxon>
        <taxon>Alphaproteobacteria</taxon>
        <taxon>Acetobacterales</taxon>
        <taxon>Roseomonadaceae</taxon>
        <taxon>Dankookia</taxon>
    </lineage>
</organism>
<evidence type="ECO:0000256" key="2">
    <source>
        <dbReference type="ARBA" id="ARBA00022448"/>
    </source>
</evidence>
<evidence type="ECO:0000259" key="8">
    <source>
        <dbReference type="PROSITE" id="PS50850"/>
    </source>
</evidence>
<dbReference type="RefSeq" id="WP_133290532.1">
    <property type="nucleotide sequence ID" value="NZ_SMSJ01000033.1"/>
</dbReference>
<accession>A0A4R5QC49</accession>
<protein>
    <submittedName>
        <fullName evidence="9">DHA2 family efflux MFS transporter permease subunit</fullName>
    </submittedName>
</protein>
<feature type="transmembrane region" description="Helical" evidence="7">
    <location>
        <begin position="54"/>
        <end position="77"/>
    </location>
</feature>
<name>A0A4R5QC49_9PROT</name>
<feature type="transmembrane region" description="Helical" evidence="7">
    <location>
        <begin position="365"/>
        <end position="387"/>
    </location>
</feature>
<keyword evidence="3" id="KW-1003">Cell membrane</keyword>